<dbReference type="InterPro" id="IPR011295">
    <property type="entry name" value="UbiH"/>
</dbReference>
<dbReference type="PANTHER" id="PTHR43876:SF8">
    <property type="entry name" value="2-OCTAPRENYL-6-METHOXYPHENOL HYDROXYLASE"/>
    <property type="match status" value="1"/>
</dbReference>
<keyword evidence="7" id="KW-0503">Monooxygenase</keyword>
<name>A0A520M9R2_9GAMM</name>
<evidence type="ECO:0000256" key="1">
    <source>
        <dbReference type="ARBA" id="ARBA00001974"/>
    </source>
</evidence>
<dbReference type="NCBIfam" id="TIGR01984">
    <property type="entry name" value="UbiH"/>
    <property type="match status" value="1"/>
</dbReference>
<evidence type="ECO:0000256" key="8">
    <source>
        <dbReference type="SAM" id="Phobius"/>
    </source>
</evidence>
<dbReference type="Pfam" id="PF01494">
    <property type="entry name" value="FAD_binding_3"/>
    <property type="match status" value="1"/>
</dbReference>
<dbReference type="Gene3D" id="3.50.50.60">
    <property type="entry name" value="FAD/NAD(P)-binding domain"/>
    <property type="match status" value="2"/>
</dbReference>
<dbReference type="PRINTS" id="PR00420">
    <property type="entry name" value="RNGMNOXGNASE"/>
</dbReference>
<dbReference type="Proteomes" id="UP000315889">
    <property type="component" value="Unassembled WGS sequence"/>
</dbReference>
<accession>A0A520M9R2</accession>
<evidence type="ECO:0000256" key="5">
    <source>
        <dbReference type="ARBA" id="ARBA00022827"/>
    </source>
</evidence>
<gene>
    <name evidence="10" type="ORF">EVB03_10200</name>
</gene>
<feature type="transmembrane region" description="Helical" evidence="8">
    <location>
        <begin position="15"/>
        <end position="35"/>
    </location>
</feature>
<comment type="similarity">
    <text evidence="3">Belongs to the UbiH/COQ6 family.</text>
</comment>
<evidence type="ECO:0000256" key="7">
    <source>
        <dbReference type="ARBA" id="ARBA00023033"/>
    </source>
</evidence>
<sequence>MIPSKSNQRAKGVTHYDMVIVGGGMVGISLALMLAKQGEWKILLIESNSLDVTTDSALSYSSSFDARSTALSWTSRKIYQSIGLWEQLGAHASDISQIHVSDRGHGGITRMTAEEADVDALGYVIENRWLGSVLMNRLKDEAIKICGNTQINTIKPRSNGIEISLKVGINSSQEELNVRTDLIIIADGADSKTAHKLGINSKSSAYGQTAIIANIQLNQRHQGVAYERFTDQGPMALLPLPDYQGKYRSALVWAQPEEAARQLVEASDENFLRCLQQRFGHRLGTFKQAGQRTAFPLVLTLASEQVRRNVVVMGNAAHSLHPVAGQGFNLSLRDAAALAEKLSEARIQQKSIGSLETLECYYQQQQTDQRNTLVFSDSLTKFFAGPSNVAAMGRNSGLLALDLVPQLRHRFIKFGMGMTAPEARHG</sequence>
<dbReference type="GO" id="GO:0006744">
    <property type="term" value="P:ubiquinone biosynthetic process"/>
    <property type="evidence" value="ECO:0007669"/>
    <property type="project" value="UniProtKB-UniPathway"/>
</dbReference>
<comment type="cofactor">
    <cofactor evidence="1">
        <name>FAD</name>
        <dbReference type="ChEBI" id="CHEBI:57692"/>
    </cofactor>
</comment>
<dbReference type="InterPro" id="IPR051205">
    <property type="entry name" value="UbiH/COQ6_monooxygenase"/>
</dbReference>
<keyword evidence="5" id="KW-0274">FAD</keyword>
<organism evidence="10 11">
    <name type="scientific">SAR92 clade bacterium</name>
    <dbReference type="NCBI Taxonomy" id="2315479"/>
    <lineage>
        <taxon>Bacteria</taxon>
        <taxon>Pseudomonadati</taxon>
        <taxon>Pseudomonadota</taxon>
        <taxon>Gammaproteobacteria</taxon>
        <taxon>Cellvibrionales</taxon>
        <taxon>Porticoccaceae</taxon>
        <taxon>SAR92 clade</taxon>
    </lineage>
</organism>
<feature type="domain" description="FAD-binding" evidence="9">
    <location>
        <begin position="16"/>
        <end position="345"/>
    </location>
</feature>
<evidence type="ECO:0000313" key="11">
    <source>
        <dbReference type="Proteomes" id="UP000315889"/>
    </source>
</evidence>
<keyword evidence="8" id="KW-0812">Transmembrane</keyword>
<keyword evidence="8" id="KW-0472">Membrane</keyword>
<evidence type="ECO:0000259" key="9">
    <source>
        <dbReference type="Pfam" id="PF01494"/>
    </source>
</evidence>
<dbReference type="GO" id="GO:0008681">
    <property type="term" value="F:2-octaprenyl-6-methoxyphenol hydroxylase activity"/>
    <property type="evidence" value="ECO:0007669"/>
    <property type="project" value="InterPro"/>
</dbReference>
<dbReference type="NCBIfam" id="NF004356">
    <property type="entry name" value="PRK05732.1"/>
    <property type="match status" value="1"/>
</dbReference>
<comment type="pathway">
    <text evidence="2">Cofactor biosynthesis; ubiquinone biosynthesis.</text>
</comment>
<dbReference type="EMBL" id="SHBP01000033">
    <property type="protein sequence ID" value="RZO17938.1"/>
    <property type="molecule type" value="Genomic_DNA"/>
</dbReference>
<dbReference type="AlphaFoldDB" id="A0A520M9R2"/>
<dbReference type="UniPathway" id="UPA00232"/>
<keyword evidence="8" id="KW-1133">Transmembrane helix</keyword>
<dbReference type="InterPro" id="IPR002938">
    <property type="entry name" value="FAD-bd"/>
</dbReference>
<dbReference type="InterPro" id="IPR036188">
    <property type="entry name" value="FAD/NAD-bd_sf"/>
</dbReference>
<dbReference type="InterPro" id="IPR010971">
    <property type="entry name" value="UbiH/COQ6"/>
</dbReference>
<evidence type="ECO:0000256" key="3">
    <source>
        <dbReference type="ARBA" id="ARBA00005349"/>
    </source>
</evidence>
<dbReference type="SUPFAM" id="SSF51905">
    <property type="entry name" value="FAD/NAD(P)-binding domain"/>
    <property type="match status" value="1"/>
</dbReference>
<evidence type="ECO:0000313" key="10">
    <source>
        <dbReference type="EMBL" id="RZO17938.1"/>
    </source>
</evidence>
<protein>
    <submittedName>
        <fullName evidence="10">2-octaprenyl-6-methoxyphenyl hydroxylase</fullName>
    </submittedName>
</protein>
<evidence type="ECO:0000256" key="2">
    <source>
        <dbReference type="ARBA" id="ARBA00004749"/>
    </source>
</evidence>
<proteinExistence type="inferred from homology"/>
<keyword evidence="6" id="KW-0560">Oxidoreductase</keyword>
<evidence type="ECO:0000256" key="4">
    <source>
        <dbReference type="ARBA" id="ARBA00022630"/>
    </source>
</evidence>
<dbReference type="GO" id="GO:0071949">
    <property type="term" value="F:FAD binding"/>
    <property type="evidence" value="ECO:0007669"/>
    <property type="project" value="InterPro"/>
</dbReference>
<evidence type="ECO:0000256" key="6">
    <source>
        <dbReference type="ARBA" id="ARBA00023002"/>
    </source>
</evidence>
<dbReference type="NCBIfam" id="TIGR01988">
    <property type="entry name" value="Ubi-OHases"/>
    <property type="match status" value="1"/>
</dbReference>
<keyword evidence="4" id="KW-0285">Flavoprotein</keyword>
<comment type="caution">
    <text evidence="10">The sequence shown here is derived from an EMBL/GenBank/DDBJ whole genome shotgun (WGS) entry which is preliminary data.</text>
</comment>
<reference evidence="10 11" key="1">
    <citation type="submission" date="2019-02" db="EMBL/GenBank/DDBJ databases">
        <title>Prokaryotic population dynamics and viral predation in marine succession experiment using metagenomics: the confinement effect.</title>
        <authorList>
            <person name="Haro-Moreno J.M."/>
            <person name="Rodriguez-Valera F."/>
            <person name="Lopez-Perez M."/>
        </authorList>
    </citation>
    <scope>NUCLEOTIDE SEQUENCE [LARGE SCALE GENOMIC DNA]</scope>
    <source>
        <strain evidence="10">MED-G170</strain>
    </source>
</reference>
<dbReference type="PANTHER" id="PTHR43876">
    <property type="entry name" value="UBIQUINONE BIOSYNTHESIS MONOOXYGENASE COQ6, MITOCHONDRIAL"/>
    <property type="match status" value="1"/>
</dbReference>